<dbReference type="KEGG" id="mmai:sS8_4466"/>
<keyword evidence="3" id="KW-1185">Reference proteome</keyword>
<dbReference type="AlphaFoldDB" id="A0A250KXZ6"/>
<organism evidence="2 3">
    <name type="scientific">Methylocaldum marinum</name>
    <dbReference type="NCBI Taxonomy" id="1432792"/>
    <lineage>
        <taxon>Bacteria</taxon>
        <taxon>Pseudomonadati</taxon>
        <taxon>Pseudomonadota</taxon>
        <taxon>Gammaproteobacteria</taxon>
        <taxon>Methylococcales</taxon>
        <taxon>Methylococcaceae</taxon>
        <taxon>Methylocaldum</taxon>
    </lineage>
</organism>
<evidence type="ECO:0000313" key="2">
    <source>
        <dbReference type="EMBL" id="BBA36396.1"/>
    </source>
</evidence>
<dbReference type="Gene3D" id="1.20.1270.180">
    <property type="match status" value="1"/>
</dbReference>
<evidence type="ECO:0000259" key="1">
    <source>
        <dbReference type="Pfam" id="PF07007"/>
    </source>
</evidence>
<feature type="domain" description="Lysozyme inhibitor LprI-like N-terminal" evidence="1">
    <location>
        <begin position="5"/>
        <end position="90"/>
    </location>
</feature>
<protein>
    <recommendedName>
        <fullName evidence="1">Lysozyme inhibitor LprI-like N-terminal domain-containing protein</fullName>
    </recommendedName>
</protein>
<dbReference type="InterPro" id="IPR009739">
    <property type="entry name" value="LprI-like_N"/>
</dbReference>
<dbReference type="Proteomes" id="UP000266313">
    <property type="component" value="Chromosome"/>
</dbReference>
<evidence type="ECO:0000313" key="3">
    <source>
        <dbReference type="Proteomes" id="UP000266313"/>
    </source>
</evidence>
<reference evidence="2 3" key="1">
    <citation type="submission" date="2016-12" db="EMBL/GenBank/DDBJ databases">
        <title>Genome sequencing of Methylocaldum marinum.</title>
        <authorList>
            <person name="Takeuchi M."/>
            <person name="Kamagata Y."/>
            <person name="Hiraoka S."/>
            <person name="Oshima K."/>
            <person name="Hattori M."/>
            <person name="Iwasaki W."/>
        </authorList>
    </citation>
    <scope>NUCLEOTIDE SEQUENCE [LARGE SCALE GENOMIC DNA]</scope>
    <source>
        <strain evidence="2 3">S8</strain>
    </source>
</reference>
<sequence length="99" mass="11214">MPMGRSAQVSLAAADKRLNEVYQKLLRSMPSDEPDNFPRTALIAAQRAWIKFRDAECALVGETEGGVRMWKSAFDTACQSQMTEERVERLEKLLADHEN</sequence>
<proteinExistence type="predicted"/>
<name>A0A250KXZ6_9GAMM</name>
<dbReference type="Pfam" id="PF07007">
    <property type="entry name" value="LprI"/>
    <property type="match status" value="1"/>
</dbReference>
<dbReference type="EMBL" id="AP017928">
    <property type="protein sequence ID" value="BBA36396.1"/>
    <property type="molecule type" value="Genomic_DNA"/>
</dbReference>
<accession>A0A250KXZ6</accession>
<gene>
    <name evidence="2" type="ORF">sS8_4466</name>
</gene>